<evidence type="ECO:0000313" key="9">
    <source>
        <dbReference type="Proteomes" id="UP001157914"/>
    </source>
</evidence>
<protein>
    <submittedName>
        <fullName evidence="8">Outer membrane immunogenic protein</fullName>
    </submittedName>
</protein>
<keyword evidence="4" id="KW-0998">Cell outer membrane</keyword>
<evidence type="ECO:0000256" key="1">
    <source>
        <dbReference type="ARBA" id="ARBA00004442"/>
    </source>
</evidence>
<dbReference type="PANTHER" id="PTHR34001">
    <property type="entry name" value="BLL7405 PROTEIN"/>
    <property type="match status" value="1"/>
</dbReference>
<dbReference type="InterPro" id="IPR051692">
    <property type="entry name" value="OMP-like"/>
</dbReference>
<evidence type="ECO:0000256" key="5">
    <source>
        <dbReference type="ARBA" id="ARBA00038306"/>
    </source>
</evidence>
<feature type="signal peptide" evidence="6">
    <location>
        <begin position="1"/>
        <end position="23"/>
    </location>
</feature>
<proteinExistence type="inferred from homology"/>
<dbReference type="InterPro" id="IPR011250">
    <property type="entry name" value="OMP/PagP_B-barrel"/>
</dbReference>
<name>A0ABY1NF73_9HYPH</name>
<dbReference type="Proteomes" id="UP001157914">
    <property type="component" value="Unassembled WGS sequence"/>
</dbReference>
<keyword evidence="2 6" id="KW-0732">Signal</keyword>
<dbReference type="EMBL" id="FXTT01000001">
    <property type="protein sequence ID" value="SMP07907.1"/>
    <property type="molecule type" value="Genomic_DNA"/>
</dbReference>
<feature type="domain" description="Outer membrane protein beta-barrel" evidence="7">
    <location>
        <begin position="12"/>
        <end position="224"/>
    </location>
</feature>
<comment type="subcellular location">
    <subcellularLocation>
        <location evidence="1">Cell outer membrane</location>
    </subcellularLocation>
</comment>
<comment type="similarity">
    <text evidence="5">Belongs to the Omp25/RopB family.</text>
</comment>
<reference evidence="8 9" key="1">
    <citation type="submission" date="2017-05" db="EMBL/GenBank/DDBJ databases">
        <authorList>
            <person name="Varghese N."/>
            <person name="Submissions S."/>
        </authorList>
    </citation>
    <scope>NUCLEOTIDE SEQUENCE [LARGE SCALE GENOMIC DNA]</scope>
    <source>
        <strain evidence="8 9">DSM 15949</strain>
    </source>
</reference>
<dbReference type="Gene3D" id="2.40.160.20">
    <property type="match status" value="1"/>
</dbReference>
<evidence type="ECO:0000256" key="3">
    <source>
        <dbReference type="ARBA" id="ARBA00023136"/>
    </source>
</evidence>
<evidence type="ECO:0000259" key="7">
    <source>
        <dbReference type="Pfam" id="PF13505"/>
    </source>
</evidence>
<dbReference type="PANTHER" id="PTHR34001:SF3">
    <property type="entry name" value="BLL7405 PROTEIN"/>
    <property type="match status" value="1"/>
</dbReference>
<evidence type="ECO:0000256" key="4">
    <source>
        <dbReference type="ARBA" id="ARBA00023237"/>
    </source>
</evidence>
<sequence>MKRLALAGLTLATMSAAALPALAADLPQTPAPSYEPVPAGQQTIDWTGVYVGGNLGWSFGQFDNRAGGGVGDIDITENGVSGGVFAGYNLQVTPNIVVGGEADFTLSDLEDSRTRNGLNLQSGSDWNSNFRGRVGYAFDRYLIYGAGGLAIADVNVKGNGDKDSKTALGWTLGAGAEGALTNNVTARFEYVYQDFGEQDFNLGGQAVSSDFNNQQVRFGLGYKF</sequence>
<feature type="chain" id="PRO_5045070159" evidence="6">
    <location>
        <begin position="24"/>
        <end position="224"/>
    </location>
</feature>
<keyword evidence="3" id="KW-0472">Membrane</keyword>
<dbReference type="SUPFAM" id="SSF56925">
    <property type="entry name" value="OMPA-like"/>
    <property type="match status" value="1"/>
</dbReference>
<keyword evidence="9" id="KW-1185">Reference proteome</keyword>
<dbReference type="Pfam" id="PF13505">
    <property type="entry name" value="OMP_b-brl"/>
    <property type="match status" value="1"/>
</dbReference>
<dbReference type="InterPro" id="IPR027385">
    <property type="entry name" value="Beta-barrel_OMP"/>
</dbReference>
<comment type="caution">
    <text evidence="8">The sequence shown here is derived from an EMBL/GenBank/DDBJ whole genome shotgun (WGS) entry which is preliminary data.</text>
</comment>
<organism evidence="8 9">
    <name type="scientific">Roseibium denhamense</name>
    <dbReference type="NCBI Taxonomy" id="76305"/>
    <lineage>
        <taxon>Bacteria</taxon>
        <taxon>Pseudomonadati</taxon>
        <taxon>Pseudomonadota</taxon>
        <taxon>Alphaproteobacteria</taxon>
        <taxon>Hyphomicrobiales</taxon>
        <taxon>Stappiaceae</taxon>
        <taxon>Roseibium</taxon>
    </lineage>
</organism>
<evidence type="ECO:0000313" key="8">
    <source>
        <dbReference type="EMBL" id="SMP07907.1"/>
    </source>
</evidence>
<evidence type="ECO:0000256" key="2">
    <source>
        <dbReference type="ARBA" id="ARBA00022729"/>
    </source>
</evidence>
<dbReference type="RefSeq" id="WP_155189392.1">
    <property type="nucleotide sequence ID" value="NZ_BAAAEA010000001.1"/>
</dbReference>
<accession>A0ABY1NF73</accession>
<gene>
    <name evidence="8" type="ORF">SAMN06265374_0910</name>
</gene>
<evidence type="ECO:0000256" key="6">
    <source>
        <dbReference type="SAM" id="SignalP"/>
    </source>
</evidence>